<evidence type="ECO:0000313" key="9">
    <source>
        <dbReference type="EMBL" id="KAK3547898.1"/>
    </source>
</evidence>
<evidence type="ECO:0000256" key="2">
    <source>
        <dbReference type="ARBA" id="ARBA00022737"/>
    </source>
</evidence>
<feature type="region of interest" description="Disordered" evidence="7">
    <location>
        <begin position="551"/>
        <end position="594"/>
    </location>
</feature>
<keyword evidence="1 5" id="KW-0479">Metal-binding</keyword>
<dbReference type="GO" id="GO:0035925">
    <property type="term" value="F:mRNA 3'-UTR AU-rich region binding"/>
    <property type="evidence" value="ECO:0007669"/>
    <property type="project" value="UniProtKB-UniRule"/>
</dbReference>
<evidence type="ECO:0000256" key="6">
    <source>
        <dbReference type="RuleBase" id="RU369014"/>
    </source>
</evidence>
<accession>A0AAE0R9W3</accession>
<dbReference type="SMART" id="SM00356">
    <property type="entry name" value="ZnF_C3H1"/>
    <property type="match status" value="2"/>
</dbReference>
<dbReference type="FunFam" id="4.10.1000.10:FF:000001">
    <property type="entry name" value="zinc finger CCCH domain-containing protein 15-like"/>
    <property type="match status" value="1"/>
</dbReference>
<dbReference type="InterPro" id="IPR045877">
    <property type="entry name" value="ZFP36-like"/>
</dbReference>
<dbReference type="GO" id="GO:0005737">
    <property type="term" value="C:cytoplasm"/>
    <property type="evidence" value="ECO:0007669"/>
    <property type="project" value="UniProtKB-SubCell"/>
</dbReference>
<dbReference type="GO" id="GO:0061158">
    <property type="term" value="P:3'-UTR-mediated mRNA destabilization"/>
    <property type="evidence" value="ECO:0007669"/>
    <property type="project" value="UniProtKB-UniRule"/>
</dbReference>
<keyword evidence="6" id="KW-0963">Cytoplasm</keyword>
<dbReference type="Gene3D" id="4.10.1000.10">
    <property type="entry name" value="Zinc finger, CCCH-type"/>
    <property type="match status" value="2"/>
</dbReference>
<dbReference type="Pfam" id="PF00642">
    <property type="entry name" value="zf-CCCH"/>
    <property type="match status" value="2"/>
</dbReference>
<dbReference type="InterPro" id="IPR000571">
    <property type="entry name" value="Znf_CCCH"/>
</dbReference>
<feature type="compositionally biased region" description="Basic residues" evidence="7">
    <location>
        <begin position="200"/>
        <end position="236"/>
    </location>
</feature>
<evidence type="ECO:0000313" key="10">
    <source>
        <dbReference type="Proteomes" id="UP001274896"/>
    </source>
</evidence>
<dbReference type="GO" id="GO:0005634">
    <property type="term" value="C:nucleus"/>
    <property type="evidence" value="ECO:0007669"/>
    <property type="project" value="UniProtKB-SubCell"/>
</dbReference>
<sequence length="594" mass="66766">MVKVWPERGISLLQQQLQDNDWGMFASQATSDAQTDINIYTSSVLDHINMCIDNVTTVKHVKHFPNHKPWRNSEVHLLLKARNAALKSGDTEDYSKARANLKRGIRKAKHAHKLHIKEHFHSNSNPKCMWKGIQTTTDHKPSIQPLPSSNAFLPDELNHFFARFDKGIIHHTRNADSSTVVHPISLSTTEEHSARTDPQKKRKEKKRKEKKRKEKKRKEKKRKEKKRKEKKRKEKKRKERDILAVFAFRLWKIIENMIYIKMTTFQSLEVQDGSRRAVGFQRRHSLCPVTLPNSKFNIGGGVIDPADELWSLASINNQPWNREQLPRSALQRIPFRADRSVSMIEGHVSGESTLPPPPGLSISPPGLSVSPPSPRATPVPAVSARYKTELCRTYEESGACKYGAKCQFAHGAEELRGLNRHPKYKTEPCRTFHTVGFCPYGARCHFIHNADEQQQHRQATSTTRDRPRLLRQSVSFAGFSSRATVTAFQALPDPLAFTRAASVSPPPSSSFSCSPDLPSPPLLPEHGALKHGFGFRADIALGDRISALQRSTSADSLSDHDGYSSSGSLSGCDSPGVDGSRRLPIFSRLSVSDD</sequence>
<comment type="caution">
    <text evidence="9">The sequence shown here is derived from an EMBL/GenBank/DDBJ whole genome shotgun (WGS) entry which is preliminary data.</text>
</comment>
<dbReference type="FunFam" id="4.10.1000.10:FF:000002">
    <property type="entry name" value="Zinc finger protein 36, C3H1 type-like 1"/>
    <property type="match status" value="1"/>
</dbReference>
<dbReference type="PANTHER" id="PTHR12547">
    <property type="entry name" value="CCCH ZINC FINGER/TIS11-RELATED"/>
    <property type="match status" value="1"/>
</dbReference>
<evidence type="ECO:0000259" key="8">
    <source>
        <dbReference type="PROSITE" id="PS50103"/>
    </source>
</evidence>
<dbReference type="SUPFAM" id="SSF90229">
    <property type="entry name" value="CCCH zinc finger"/>
    <property type="match status" value="2"/>
</dbReference>
<feature type="region of interest" description="Disordered" evidence="7">
    <location>
        <begin position="347"/>
        <end position="380"/>
    </location>
</feature>
<feature type="compositionally biased region" description="Basic and acidic residues" evidence="7">
    <location>
        <begin position="189"/>
        <end position="199"/>
    </location>
</feature>
<organism evidence="9 10">
    <name type="scientific">Hemibagrus guttatus</name>
    <dbReference type="NCBI Taxonomy" id="175788"/>
    <lineage>
        <taxon>Eukaryota</taxon>
        <taxon>Metazoa</taxon>
        <taxon>Chordata</taxon>
        <taxon>Craniata</taxon>
        <taxon>Vertebrata</taxon>
        <taxon>Euteleostomi</taxon>
        <taxon>Actinopterygii</taxon>
        <taxon>Neopterygii</taxon>
        <taxon>Teleostei</taxon>
        <taxon>Ostariophysi</taxon>
        <taxon>Siluriformes</taxon>
        <taxon>Bagridae</taxon>
        <taxon>Hemibagrus</taxon>
    </lineage>
</organism>
<dbReference type="AlphaFoldDB" id="A0AAE0R9W3"/>
<dbReference type="PANTHER" id="PTHR12547:SF130">
    <property type="entry name" value="MRNA DECAY ACTIVATOR PROTEIN ZFP36"/>
    <property type="match status" value="1"/>
</dbReference>
<dbReference type="InterPro" id="IPR036855">
    <property type="entry name" value="Znf_CCCH_sf"/>
</dbReference>
<feature type="compositionally biased region" description="Low complexity" evidence="7">
    <location>
        <begin position="563"/>
        <end position="576"/>
    </location>
</feature>
<dbReference type="Proteomes" id="UP001274896">
    <property type="component" value="Unassembled WGS sequence"/>
</dbReference>
<keyword evidence="2 6" id="KW-0677">Repeat</keyword>
<dbReference type="PROSITE" id="PS50103">
    <property type="entry name" value="ZF_C3H1"/>
    <property type="match status" value="2"/>
</dbReference>
<feature type="zinc finger region" description="C3H1-type" evidence="5">
    <location>
        <begin position="385"/>
        <end position="413"/>
    </location>
</feature>
<feature type="zinc finger region" description="C3H1-type" evidence="5">
    <location>
        <begin position="423"/>
        <end position="451"/>
    </location>
</feature>
<protein>
    <recommendedName>
        <fullName evidence="6">mRNA decay activator protein ZFP36</fullName>
    </recommendedName>
    <alternativeName>
        <fullName evidence="6">Zinc finger protein 36</fullName>
    </alternativeName>
</protein>
<reference evidence="9" key="1">
    <citation type="submission" date="2023-06" db="EMBL/GenBank/DDBJ databases">
        <title>Male Hemibagrus guttatus genome.</title>
        <authorList>
            <person name="Bian C."/>
        </authorList>
    </citation>
    <scope>NUCLEOTIDE SEQUENCE</scope>
    <source>
        <strain evidence="9">Male_cb2023</strain>
        <tissue evidence="9">Muscle</tissue>
    </source>
</reference>
<evidence type="ECO:0000256" key="3">
    <source>
        <dbReference type="ARBA" id="ARBA00022771"/>
    </source>
</evidence>
<dbReference type="GO" id="GO:1990904">
    <property type="term" value="C:ribonucleoprotein complex"/>
    <property type="evidence" value="ECO:0007669"/>
    <property type="project" value="UniProtKB-KW"/>
</dbReference>
<comment type="subcellular location">
    <subcellularLocation>
        <location evidence="6">Nucleus</location>
    </subcellularLocation>
    <subcellularLocation>
        <location evidence="6">Cytoplasm</location>
    </subcellularLocation>
</comment>
<name>A0AAE0R9W3_9TELE</name>
<proteinExistence type="predicted"/>
<keyword evidence="3 5" id="KW-0863">Zinc-finger</keyword>
<keyword evidence="6" id="KW-0687">Ribonucleoprotein</keyword>
<dbReference type="GO" id="GO:1900153">
    <property type="term" value="P:positive regulation of nuclear-transcribed mRNA catabolic process, deadenylation-dependent decay"/>
    <property type="evidence" value="ECO:0007669"/>
    <property type="project" value="UniProtKB-UniRule"/>
</dbReference>
<comment type="subunit">
    <text evidence="6">Associates with the cytoplasmic CCR4-NOT deadenylase complex to trigger ARE-containing mRNA deadenylation and decay processes.</text>
</comment>
<keyword evidence="6" id="KW-0539">Nucleus</keyword>
<feature type="domain" description="C3H1-type" evidence="8">
    <location>
        <begin position="423"/>
        <end position="451"/>
    </location>
</feature>
<evidence type="ECO:0000256" key="4">
    <source>
        <dbReference type="ARBA" id="ARBA00022833"/>
    </source>
</evidence>
<keyword evidence="4 5" id="KW-0862">Zinc</keyword>
<feature type="region of interest" description="Disordered" evidence="7">
    <location>
        <begin position="180"/>
        <end position="236"/>
    </location>
</feature>
<dbReference type="EMBL" id="JAUCMX010000004">
    <property type="protein sequence ID" value="KAK3547898.1"/>
    <property type="molecule type" value="Genomic_DNA"/>
</dbReference>
<evidence type="ECO:0000256" key="1">
    <source>
        <dbReference type="ARBA" id="ARBA00022723"/>
    </source>
</evidence>
<feature type="domain" description="C3H1-type" evidence="8">
    <location>
        <begin position="385"/>
        <end position="413"/>
    </location>
</feature>
<dbReference type="GO" id="GO:0008270">
    <property type="term" value="F:zinc ion binding"/>
    <property type="evidence" value="ECO:0007669"/>
    <property type="project" value="UniProtKB-KW"/>
</dbReference>
<evidence type="ECO:0000256" key="7">
    <source>
        <dbReference type="SAM" id="MobiDB-lite"/>
    </source>
</evidence>
<keyword evidence="10" id="KW-1185">Reference proteome</keyword>
<feature type="compositionally biased region" description="Low complexity" evidence="7">
    <location>
        <begin position="360"/>
        <end position="370"/>
    </location>
</feature>
<gene>
    <name evidence="9" type="ORF">QTP70_000355</name>
</gene>
<comment type="function">
    <text evidence="6">Zinc-finger RNA-binding protein that destabilizes several cytoplasmic AU-rich element (ARE)-containing mRNA transcripts by promoting their poly(A) tail removal or deadenylation, and hence provide a mechanism for attenuating protein synthesis. Acts as a 3'-untranslated region (UTR) ARE mRNA-binding adapter protein to communicate signaling events to the mRNA decay machinery. Functions by recruiting the CCR4-NOT deadenylase complex and probably other components of the cytoplasmic RNA decay machinery to the bound ARE-containing mRNAs, and hence promotes ARE-mediated mRNA deadenylation and decay processes. Binds to 3'-UTR ARE of numerous mRNAs.</text>
</comment>
<evidence type="ECO:0000256" key="5">
    <source>
        <dbReference type="PROSITE-ProRule" id="PRU00723"/>
    </source>
</evidence>